<keyword evidence="10 12" id="KW-0496">Mitochondrion</keyword>
<keyword evidence="9 12" id="KW-0406">Ion transport</keyword>
<keyword evidence="6 12" id="KW-0812">Transmembrane</keyword>
<dbReference type="GO" id="GO:0031966">
    <property type="term" value="C:mitochondrial membrane"/>
    <property type="evidence" value="ECO:0007669"/>
    <property type="project" value="UniProtKB-SubCell"/>
</dbReference>
<dbReference type="InterPro" id="IPR001421">
    <property type="entry name" value="ATP8_metazoa"/>
</dbReference>
<organism evidence="14">
    <name type="scientific">Clambus sp. CLA01</name>
    <dbReference type="NCBI Taxonomy" id="1205546"/>
    <lineage>
        <taxon>Eukaryota</taxon>
        <taxon>Metazoa</taxon>
        <taxon>Ecdysozoa</taxon>
        <taxon>Arthropoda</taxon>
        <taxon>Hexapoda</taxon>
        <taxon>Insecta</taxon>
        <taxon>Pterygota</taxon>
        <taxon>Neoptera</taxon>
        <taxon>Endopterygota</taxon>
        <taxon>Coleoptera</taxon>
        <taxon>Polyphaga</taxon>
        <taxon>Elateriformia</taxon>
        <taxon>Scirtoidea</taxon>
        <taxon>Clambidae</taxon>
        <taxon>Clambus</taxon>
    </lineage>
</organism>
<comment type="similarity">
    <text evidence="2 12">Belongs to the ATPase protein 8 family.</text>
</comment>
<dbReference type="Pfam" id="PF00895">
    <property type="entry name" value="ATP-synt_8"/>
    <property type="match status" value="1"/>
</dbReference>
<evidence type="ECO:0000256" key="5">
    <source>
        <dbReference type="ARBA" id="ARBA00022547"/>
    </source>
</evidence>
<comment type="subcellular location">
    <subcellularLocation>
        <location evidence="1 12">Mitochondrion membrane</location>
        <topology evidence="1 12">Single-pass membrane protein</topology>
    </subcellularLocation>
</comment>
<evidence type="ECO:0000256" key="12">
    <source>
        <dbReference type="RuleBase" id="RU003661"/>
    </source>
</evidence>
<keyword evidence="4 12" id="KW-0813">Transport</keyword>
<geneLocation type="mitochondrion" evidence="14"/>
<dbReference type="GO" id="GO:0015078">
    <property type="term" value="F:proton transmembrane transporter activity"/>
    <property type="evidence" value="ECO:0007669"/>
    <property type="project" value="InterPro"/>
</dbReference>
<evidence type="ECO:0000313" key="14">
    <source>
        <dbReference type="EMBL" id="ALO76087.1"/>
    </source>
</evidence>
<dbReference type="AlphaFoldDB" id="A0A0S2MN05"/>
<evidence type="ECO:0000256" key="13">
    <source>
        <dbReference type="SAM" id="Phobius"/>
    </source>
</evidence>
<comment type="subunit">
    <text evidence="3">F-type ATPases have 2 components, CF(1) - the catalytic core - and CF(0) - the membrane proton channel.</text>
</comment>
<evidence type="ECO:0000256" key="10">
    <source>
        <dbReference type="ARBA" id="ARBA00023128"/>
    </source>
</evidence>
<evidence type="ECO:0000256" key="2">
    <source>
        <dbReference type="ARBA" id="ARBA00008892"/>
    </source>
</evidence>
<accession>A0A0S2MN05</accession>
<evidence type="ECO:0000256" key="3">
    <source>
        <dbReference type="ARBA" id="ARBA00011291"/>
    </source>
</evidence>
<evidence type="ECO:0000256" key="9">
    <source>
        <dbReference type="ARBA" id="ARBA00023065"/>
    </source>
</evidence>
<evidence type="ECO:0000256" key="11">
    <source>
        <dbReference type="ARBA" id="ARBA00023136"/>
    </source>
</evidence>
<keyword evidence="8 13" id="KW-1133">Transmembrane helix</keyword>
<sequence length="51" mass="6407">MPQMAPLNWLFLFFYFISIFFMFNILNYFIFLKTPLDKKTSLKFNSINWKW</sequence>
<gene>
    <name evidence="14" type="primary">atp8</name>
</gene>
<keyword evidence="5 12" id="KW-0138">CF(0)</keyword>
<evidence type="ECO:0000256" key="4">
    <source>
        <dbReference type="ARBA" id="ARBA00022448"/>
    </source>
</evidence>
<evidence type="ECO:0000256" key="6">
    <source>
        <dbReference type="ARBA" id="ARBA00022692"/>
    </source>
</evidence>
<keyword evidence="11 13" id="KW-0472">Membrane</keyword>
<proteinExistence type="inferred from homology"/>
<dbReference type="GO" id="GO:0045259">
    <property type="term" value="C:proton-transporting ATP synthase complex"/>
    <property type="evidence" value="ECO:0007669"/>
    <property type="project" value="UniProtKB-KW"/>
</dbReference>
<dbReference type="GO" id="GO:0015986">
    <property type="term" value="P:proton motive force-driven ATP synthesis"/>
    <property type="evidence" value="ECO:0007669"/>
    <property type="project" value="InterPro"/>
</dbReference>
<evidence type="ECO:0000256" key="7">
    <source>
        <dbReference type="ARBA" id="ARBA00022781"/>
    </source>
</evidence>
<feature type="transmembrane region" description="Helical" evidence="13">
    <location>
        <begin position="12"/>
        <end position="32"/>
    </location>
</feature>
<protein>
    <recommendedName>
        <fullName evidence="12">ATP synthase complex subunit 8</fullName>
    </recommendedName>
</protein>
<reference evidence="14" key="1">
    <citation type="submission" date="2012-06" db="EMBL/GenBank/DDBJ databases">
        <title>Mitogenomics of the Coleoptera under dense taxon sampling.</title>
        <authorList>
            <person name="Timmermans M.J.T.N."/>
            <person name="Lim J."/>
            <person name="Dodsworth S."/>
            <person name="Haran J."/>
            <person name="Ahrens D."/>
            <person name="Bocak L."/>
            <person name="London A."/>
            <person name="Culverwell L."/>
            <person name="Vogler A.P."/>
        </authorList>
    </citation>
    <scope>NUCLEOTIDE SEQUENCE</scope>
</reference>
<name>A0A0S2MN05_9COLE</name>
<evidence type="ECO:0000256" key="1">
    <source>
        <dbReference type="ARBA" id="ARBA00004304"/>
    </source>
</evidence>
<dbReference type="EMBL" id="JX412725">
    <property type="protein sequence ID" value="ALO76087.1"/>
    <property type="molecule type" value="Genomic_DNA"/>
</dbReference>
<keyword evidence="7 12" id="KW-0375">Hydrogen ion transport</keyword>
<evidence type="ECO:0000256" key="8">
    <source>
        <dbReference type="ARBA" id="ARBA00022989"/>
    </source>
</evidence>